<dbReference type="PROSITE" id="PS50231">
    <property type="entry name" value="RICIN_B_LECTIN"/>
    <property type="match status" value="1"/>
</dbReference>
<evidence type="ECO:0000313" key="3">
    <source>
        <dbReference type="EMBL" id="WWD10515.1"/>
    </source>
</evidence>
<dbReference type="Proteomes" id="UP001358614">
    <property type="component" value="Chromosome 3"/>
</dbReference>
<name>A0AAX4KYD5_9TREE</name>
<dbReference type="RefSeq" id="XP_066088482.1">
    <property type="nucleotide sequence ID" value="XM_066232385.1"/>
</dbReference>
<reference evidence="3 4" key="1">
    <citation type="submission" date="2024-01" db="EMBL/GenBank/DDBJ databases">
        <title>Comparative genomics of Cryptococcus and Kwoniella reveals pathogenesis evolution and contrasting modes of karyotype evolution via chromosome fusion or intercentromeric recombination.</title>
        <authorList>
            <person name="Coelho M.A."/>
            <person name="David-Palma M."/>
            <person name="Shea T."/>
            <person name="Bowers K."/>
            <person name="McGinley-Smith S."/>
            <person name="Mohammad A.W."/>
            <person name="Gnirke A."/>
            <person name="Yurkov A.M."/>
            <person name="Nowrousian M."/>
            <person name="Sun S."/>
            <person name="Cuomo C.A."/>
            <person name="Heitman J."/>
        </authorList>
    </citation>
    <scope>NUCLEOTIDE SEQUENCE [LARGE SCALE GENOMIC DNA]</scope>
    <source>
        <strain evidence="3 4">PYCC6329</strain>
    </source>
</reference>
<evidence type="ECO:0000259" key="2">
    <source>
        <dbReference type="Pfam" id="PF00652"/>
    </source>
</evidence>
<dbReference type="AlphaFoldDB" id="A0AAX4KYD5"/>
<evidence type="ECO:0000313" key="4">
    <source>
        <dbReference type="Proteomes" id="UP001358614"/>
    </source>
</evidence>
<dbReference type="InterPro" id="IPR000772">
    <property type="entry name" value="Ricin_B_lectin"/>
</dbReference>
<dbReference type="EMBL" id="CP144091">
    <property type="protein sequence ID" value="WWD10515.1"/>
    <property type="molecule type" value="Genomic_DNA"/>
</dbReference>
<dbReference type="Pfam" id="PF00652">
    <property type="entry name" value="Ricin_B_lectin"/>
    <property type="match status" value="1"/>
</dbReference>
<dbReference type="Gene3D" id="2.80.10.50">
    <property type="match status" value="1"/>
</dbReference>
<proteinExistence type="predicted"/>
<protein>
    <recommendedName>
        <fullName evidence="2">Ricin B lectin domain-containing protein</fullName>
    </recommendedName>
</protein>
<evidence type="ECO:0000256" key="1">
    <source>
        <dbReference type="SAM" id="SignalP"/>
    </source>
</evidence>
<feature type="signal peptide" evidence="1">
    <location>
        <begin position="1"/>
        <end position="18"/>
    </location>
</feature>
<keyword evidence="1" id="KW-0732">Signal</keyword>
<accession>A0AAX4KYD5</accession>
<dbReference type="KEGG" id="ker:91107452"/>
<feature type="chain" id="PRO_5043376998" description="Ricin B lectin domain-containing protein" evidence="1">
    <location>
        <begin position="19"/>
        <end position="158"/>
    </location>
</feature>
<dbReference type="GeneID" id="91107452"/>
<feature type="domain" description="Ricin B lectin" evidence="2">
    <location>
        <begin position="30"/>
        <end position="141"/>
    </location>
</feature>
<sequence>MLFSTAILPLLAMTSVSATAIMSRSAQDVKIKLKDTDDCVSKVASKVNTGKFEIFLEKCADAPKWTINRDAPGNIKLAGSDQDVFDTHAYGAVIVLESPEKDKKSQQWTFHDDGTISEGQQGYCLTKTQNEDNLLSTDPCGDDQLMADGYKQGWEIVE</sequence>
<keyword evidence="4" id="KW-1185">Reference proteome</keyword>
<organism evidence="3 4">
    <name type="scientific">Kwoniella europaea PYCC6329</name>
    <dbReference type="NCBI Taxonomy" id="1423913"/>
    <lineage>
        <taxon>Eukaryota</taxon>
        <taxon>Fungi</taxon>
        <taxon>Dikarya</taxon>
        <taxon>Basidiomycota</taxon>
        <taxon>Agaricomycotina</taxon>
        <taxon>Tremellomycetes</taxon>
        <taxon>Tremellales</taxon>
        <taxon>Cryptococcaceae</taxon>
        <taxon>Kwoniella</taxon>
    </lineage>
</organism>
<dbReference type="SUPFAM" id="SSF50370">
    <property type="entry name" value="Ricin B-like lectins"/>
    <property type="match status" value="1"/>
</dbReference>
<gene>
    <name evidence="3" type="ORF">V865_008651</name>
</gene>
<dbReference type="InterPro" id="IPR035992">
    <property type="entry name" value="Ricin_B-like_lectins"/>
</dbReference>